<dbReference type="STRING" id="553973.CLOHYLEM_05942"/>
<dbReference type="GO" id="GO:0016791">
    <property type="term" value="F:phosphatase activity"/>
    <property type="evidence" value="ECO:0007669"/>
    <property type="project" value="UniProtKB-ARBA"/>
</dbReference>
<gene>
    <name evidence="1" type="ORF">CLOHYLEM_05942</name>
</gene>
<dbReference type="eggNOG" id="COG0561">
    <property type="taxonomic scope" value="Bacteria"/>
</dbReference>
<dbReference type="Proteomes" id="UP000004893">
    <property type="component" value="Unassembled WGS sequence"/>
</dbReference>
<evidence type="ECO:0000313" key="2">
    <source>
        <dbReference type="Proteomes" id="UP000004893"/>
    </source>
</evidence>
<organism evidence="1 2">
    <name type="scientific">[Clostridium] hylemonae DSM 15053</name>
    <dbReference type="NCBI Taxonomy" id="553973"/>
    <lineage>
        <taxon>Bacteria</taxon>
        <taxon>Bacillati</taxon>
        <taxon>Bacillota</taxon>
        <taxon>Clostridia</taxon>
        <taxon>Lachnospirales</taxon>
        <taxon>Lachnospiraceae</taxon>
    </lineage>
</organism>
<dbReference type="InterPro" id="IPR036412">
    <property type="entry name" value="HAD-like_sf"/>
</dbReference>
<dbReference type="AlphaFoldDB" id="C0C1C3"/>
<dbReference type="Gene3D" id="3.30.1240.10">
    <property type="match status" value="1"/>
</dbReference>
<dbReference type="InterPro" id="IPR000150">
    <property type="entry name" value="Cof"/>
</dbReference>
<reference evidence="1" key="1">
    <citation type="submission" date="2009-02" db="EMBL/GenBank/DDBJ databases">
        <authorList>
            <person name="Fulton L."/>
            <person name="Clifton S."/>
            <person name="Fulton B."/>
            <person name="Xu J."/>
            <person name="Minx P."/>
            <person name="Pepin K.H."/>
            <person name="Johnson M."/>
            <person name="Bhonagiri V."/>
            <person name="Nash W.E."/>
            <person name="Mardis E.R."/>
            <person name="Wilson R.K."/>
        </authorList>
    </citation>
    <scope>NUCLEOTIDE SEQUENCE [LARGE SCALE GENOMIC DNA]</scope>
    <source>
        <strain evidence="1">DSM 15053</strain>
    </source>
</reference>
<keyword evidence="2" id="KW-1185">Reference proteome</keyword>
<evidence type="ECO:0000313" key="1">
    <source>
        <dbReference type="EMBL" id="EEG73937.1"/>
    </source>
</evidence>
<dbReference type="SFLD" id="SFLDS00003">
    <property type="entry name" value="Haloacid_Dehalogenase"/>
    <property type="match status" value="1"/>
</dbReference>
<dbReference type="Gene3D" id="3.40.50.1000">
    <property type="entry name" value="HAD superfamily/HAD-like"/>
    <property type="match status" value="1"/>
</dbReference>
<dbReference type="SFLD" id="SFLDG01140">
    <property type="entry name" value="C2.B:_Phosphomannomutase_and_P"/>
    <property type="match status" value="1"/>
</dbReference>
<dbReference type="GO" id="GO:0000287">
    <property type="term" value="F:magnesium ion binding"/>
    <property type="evidence" value="ECO:0007669"/>
    <property type="project" value="TreeGrafter"/>
</dbReference>
<accession>C0C1C3</accession>
<dbReference type="InterPro" id="IPR006379">
    <property type="entry name" value="HAD-SF_hydro_IIB"/>
</dbReference>
<reference evidence="1" key="2">
    <citation type="submission" date="2013-06" db="EMBL/GenBank/DDBJ databases">
        <title>Draft genome sequence of Clostridium hylemonae (DSM 15053).</title>
        <authorList>
            <person name="Sudarsanam P."/>
            <person name="Ley R."/>
            <person name="Guruge J."/>
            <person name="Turnbaugh P.J."/>
            <person name="Mahowald M."/>
            <person name="Liep D."/>
            <person name="Gordon J."/>
        </authorList>
    </citation>
    <scope>NUCLEOTIDE SEQUENCE</scope>
    <source>
        <strain evidence="1">DSM 15053</strain>
    </source>
</reference>
<comment type="caution">
    <text evidence="1">The sequence shown here is derived from an EMBL/GenBank/DDBJ whole genome shotgun (WGS) entry which is preliminary data.</text>
</comment>
<dbReference type="OrthoDB" id="9814970at2"/>
<dbReference type="NCBIfam" id="TIGR01484">
    <property type="entry name" value="HAD-SF-IIB"/>
    <property type="match status" value="1"/>
</dbReference>
<dbReference type="GO" id="GO:0005829">
    <property type="term" value="C:cytosol"/>
    <property type="evidence" value="ECO:0007669"/>
    <property type="project" value="TreeGrafter"/>
</dbReference>
<dbReference type="HOGENOM" id="CLU_044146_5_0_9"/>
<sequence length="261" mass="28916">MIKLIASDLDGTLLLNGAQRLNPEVFDLIRALKEHGILFTAASGRQYTNLRRLFAPVKDDIAYVAENGSLCIYEGKTLSKGMIGRELGLRIIDAVHSYGRCECIVSGERVCYTDSRDTRFKEHMLHVVGNDMEFVSDLKEDVHEPFLKLALCDFQGTRKTEEHFKALFSDEIKIVTSGNIWVDFITPGANKGNALQVLLDHLHIDAKDCAAFGDQCNDEEMLQLAGVSYAMAGAAPAVIQQASHTTDSVENVLKRILEALE</sequence>
<dbReference type="Pfam" id="PF08282">
    <property type="entry name" value="Hydrolase_3"/>
    <property type="match status" value="1"/>
</dbReference>
<dbReference type="PANTHER" id="PTHR10000">
    <property type="entry name" value="PHOSPHOSERINE PHOSPHATASE"/>
    <property type="match status" value="1"/>
</dbReference>
<dbReference type="SUPFAM" id="SSF56784">
    <property type="entry name" value="HAD-like"/>
    <property type="match status" value="1"/>
</dbReference>
<dbReference type="RefSeq" id="WP_006443290.1">
    <property type="nucleotide sequence ID" value="NZ_CP036524.1"/>
</dbReference>
<dbReference type="EMBL" id="ABYI02000022">
    <property type="protein sequence ID" value="EEG73937.1"/>
    <property type="molecule type" value="Genomic_DNA"/>
</dbReference>
<dbReference type="NCBIfam" id="TIGR00099">
    <property type="entry name" value="Cof-subfamily"/>
    <property type="match status" value="1"/>
</dbReference>
<dbReference type="PANTHER" id="PTHR10000:SF53">
    <property type="entry name" value="5-AMINO-6-(5-PHOSPHO-D-RIBITYLAMINO)URACIL PHOSPHATASE YBJI-RELATED"/>
    <property type="match status" value="1"/>
</dbReference>
<dbReference type="InterPro" id="IPR023214">
    <property type="entry name" value="HAD_sf"/>
</dbReference>
<protein>
    <submittedName>
        <fullName evidence="1">Cof-like hydrolase</fullName>
    </submittedName>
</protein>
<name>C0C1C3_9FIRM</name>
<proteinExistence type="predicted"/>
<dbReference type="PROSITE" id="PS01228">
    <property type="entry name" value="COF_1"/>
    <property type="match status" value="1"/>
</dbReference>
<dbReference type="PROSITE" id="PS01229">
    <property type="entry name" value="COF_2"/>
    <property type="match status" value="1"/>
</dbReference>